<evidence type="ECO:0000256" key="3">
    <source>
        <dbReference type="PIRNR" id="PIRNR002070"/>
    </source>
</evidence>
<evidence type="ECO:0000256" key="2">
    <source>
        <dbReference type="HAMAP-Rule" id="MF_00984"/>
    </source>
</evidence>
<comment type="caution">
    <text evidence="2">Lacks conserved residue(s) required for the propagation of feature annotation.</text>
</comment>
<feature type="region of interest" description="Disordered" evidence="4">
    <location>
        <begin position="121"/>
        <end position="170"/>
    </location>
</feature>
<dbReference type="PANTHER" id="PTHR10302">
    <property type="entry name" value="SINGLE-STRANDED DNA-BINDING PROTEIN"/>
    <property type="match status" value="1"/>
</dbReference>
<sequence>MATSRSLNKVLLIGNLTRNPVLRSTSNNATVCTFGVATNDSWKDSNGNLQERTEFHNVVAWNKLAEICAQILSTGMLVWIEGELRTRTWEDSTGGRRYKTEIKVNDMKLLDDKGKKGIGIDAARSEGDSAEEDIVIADDQTTNDNTSVKSNEEKVTTNDDEEDDLFLISN</sequence>
<feature type="compositionally biased region" description="Acidic residues" evidence="4">
    <location>
        <begin position="158"/>
        <end position="170"/>
    </location>
</feature>
<dbReference type="EMBL" id="JYPD01000014">
    <property type="protein sequence ID" value="KXK09620.1"/>
    <property type="molecule type" value="Genomic_DNA"/>
</dbReference>
<dbReference type="InterPro" id="IPR012340">
    <property type="entry name" value="NA-bd_OB-fold"/>
</dbReference>
<dbReference type="GO" id="GO:0006260">
    <property type="term" value="P:DNA replication"/>
    <property type="evidence" value="ECO:0007669"/>
    <property type="project" value="InterPro"/>
</dbReference>
<dbReference type="Proteomes" id="UP000070449">
    <property type="component" value="Unassembled WGS sequence"/>
</dbReference>
<dbReference type="PANTHER" id="PTHR10302:SF27">
    <property type="entry name" value="SINGLE-STRANDED DNA-BINDING PROTEIN"/>
    <property type="match status" value="1"/>
</dbReference>
<dbReference type="HAMAP" id="MF_00984">
    <property type="entry name" value="SSB"/>
    <property type="match status" value="1"/>
</dbReference>
<name>A0A136KJN7_9BACT</name>
<evidence type="ECO:0000313" key="6">
    <source>
        <dbReference type="Proteomes" id="UP000070449"/>
    </source>
</evidence>
<feature type="compositionally biased region" description="Polar residues" evidence="4">
    <location>
        <begin position="139"/>
        <end position="149"/>
    </location>
</feature>
<gene>
    <name evidence="5" type="primary">ssb_2</name>
    <name evidence="5" type="ORF">UZ20_WS6002000424</name>
</gene>
<dbReference type="STRING" id="1617427.UZ20_WS6002000424"/>
<dbReference type="AlphaFoldDB" id="A0A136KJN7"/>
<dbReference type="PROSITE" id="PS50935">
    <property type="entry name" value="SSB"/>
    <property type="match status" value="1"/>
</dbReference>
<organism evidence="5 6">
    <name type="scientific">candidate division WS6 bacterium OLB21</name>
    <dbReference type="NCBI Taxonomy" id="1617427"/>
    <lineage>
        <taxon>Bacteria</taxon>
        <taxon>Candidatus Dojkabacteria</taxon>
    </lineage>
</organism>
<dbReference type="Gene3D" id="2.40.50.140">
    <property type="entry name" value="Nucleic acid-binding proteins"/>
    <property type="match status" value="1"/>
</dbReference>
<keyword evidence="1 2" id="KW-0238">DNA-binding</keyword>
<evidence type="ECO:0000256" key="4">
    <source>
        <dbReference type="SAM" id="MobiDB-lite"/>
    </source>
</evidence>
<protein>
    <recommendedName>
        <fullName evidence="2 3">Single-stranded DNA-binding protein</fullName>
        <shortName evidence="2">SSB</shortName>
    </recommendedName>
</protein>
<dbReference type="InterPro" id="IPR011344">
    <property type="entry name" value="ssDNA-bd"/>
</dbReference>
<comment type="caution">
    <text evidence="5">The sequence shown here is derived from an EMBL/GenBank/DDBJ whole genome shotgun (WGS) entry which is preliminary data.</text>
</comment>
<dbReference type="CDD" id="cd04496">
    <property type="entry name" value="SSB_OBF"/>
    <property type="match status" value="1"/>
</dbReference>
<evidence type="ECO:0000256" key="1">
    <source>
        <dbReference type="ARBA" id="ARBA00023125"/>
    </source>
</evidence>
<dbReference type="SUPFAM" id="SSF50249">
    <property type="entry name" value="Nucleic acid-binding proteins"/>
    <property type="match status" value="1"/>
</dbReference>
<dbReference type="NCBIfam" id="TIGR00621">
    <property type="entry name" value="ssb"/>
    <property type="match status" value="1"/>
</dbReference>
<dbReference type="InterPro" id="IPR000424">
    <property type="entry name" value="Primosome_PriB/ssb"/>
</dbReference>
<comment type="subunit">
    <text evidence="2">Homotetramer.</text>
</comment>
<dbReference type="GO" id="GO:0009295">
    <property type="term" value="C:nucleoid"/>
    <property type="evidence" value="ECO:0007669"/>
    <property type="project" value="TreeGrafter"/>
</dbReference>
<reference evidence="5 6" key="1">
    <citation type="submission" date="2015-02" db="EMBL/GenBank/DDBJ databases">
        <title>Improved understanding of the partial-nitritation anammox process through 23 genomes representing the majority of the microbial community.</title>
        <authorList>
            <person name="Speth D.R."/>
            <person name="In T Zandt M."/>
            <person name="Guerrero Cruz S."/>
            <person name="Jetten M.S."/>
            <person name="Dutilh B.E."/>
        </authorList>
    </citation>
    <scope>NUCLEOTIDE SEQUENCE [LARGE SCALE GENOMIC DNA]</scope>
    <source>
        <strain evidence="5">OLB21</strain>
    </source>
</reference>
<dbReference type="PIRSF" id="PIRSF002070">
    <property type="entry name" value="SSB"/>
    <property type="match status" value="1"/>
</dbReference>
<dbReference type="Pfam" id="PF00436">
    <property type="entry name" value="SSB"/>
    <property type="match status" value="1"/>
</dbReference>
<dbReference type="GO" id="GO:0003697">
    <property type="term" value="F:single-stranded DNA binding"/>
    <property type="evidence" value="ECO:0007669"/>
    <property type="project" value="UniProtKB-UniRule"/>
</dbReference>
<proteinExistence type="inferred from homology"/>
<evidence type="ECO:0000313" key="5">
    <source>
        <dbReference type="EMBL" id="KXK09620.1"/>
    </source>
</evidence>
<accession>A0A136KJN7</accession>